<feature type="transmembrane region" description="Helical" evidence="2">
    <location>
        <begin position="110"/>
        <end position="131"/>
    </location>
</feature>
<dbReference type="GeneID" id="62198082"/>
<reference evidence="3" key="1">
    <citation type="submission" date="2020-10" db="EMBL/GenBank/DDBJ databases">
        <authorList>
            <person name="Roach M.J.R."/>
        </authorList>
    </citation>
    <scope>NUCLEOTIDE SEQUENCE</scope>
    <source>
        <strain evidence="3">CBS 1945</strain>
    </source>
</reference>
<dbReference type="KEGG" id="bnn:FOA43_004682"/>
<proteinExistence type="predicted"/>
<sequence length="613" mass="69029">MLSKEIHSGFQIAAALLSYSIGALAVGLVVKQSPGISSKIPLIIFTVFEWGCALILTLLSILSDNFQRRMLNRLRLMLNICSLITGIYWTDSLIFTTGRTENTSLLITQLQVALITLFMLSLCIKTVAIVYPKDEKYISEEIEVIKDFDPESLTTISKLSSQKTVRIKDSLQTLVPGMAEKFDLASSKLPSPLSSPSMSSPESSSSSLPQVCEAVLLPESKFFNIERPDTAFQFPEPIREEDEPTSFDDIQLPIDLPTSMPPPSPTKSVLSESSFFNYEKRIEGLDNLRDIPENSANRWPLFSTGAEENQTQGGKHRSHLNHVSMDSWKDNSERWTLNRERLGRNGVGIFTSTSKINDLSDDNSYNKPKLLARHLSLNRSFSDPASAGLTSSINQDRLEDQYKPAYGDNNSYNLDDDNLNSIMNQSFFVSYESLSRMSPETSPCSKSRKQRKQQQQQQQLLQKEEQPLQQLPMKLRTSQIAREYPPRHCLHSRSEPELNFQFINNLQNTSPKRNSAVSSFKGHRKAQSSSTSRSSLRSQQKHKLERKSQLKLIESHSGGETQLVVEGTSDDSFSSSESQNSVTTSNDSVPSAVIGQYDREKWRTIQRNKEEVC</sequence>
<keyword evidence="4" id="KW-1185">Reference proteome</keyword>
<accession>A0A875SF93</accession>
<dbReference type="Proteomes" id="UP000662931">
    <property type="component" value="Chromosome 4"/>
</dbReference>
<name>A0A875SF93_EENNA</name>
<feature type="compositionally biased region" description="Low complexity" evidence="1">
    <location>
        <begin position="527"/>
        <end position="538"/>
    </location>
</feature>
<dbReference type="OrthoDB" id="3993318at2759"/>
<feature type="region of interest" description="Disordered" evidence="1">
    <location>
        <begin position="507"/>
        <end position="595"/>
    </location>
</feature>
<organism evidence="3 4">
    <name type="scientific">Eeniella nana</name>
    <name type="common">Yeast</name>
    <name type="synonym">Brettanomyces nanus</name>
    <dbReference type="NCBI Taxonomy" id="13502"/>
    <lineage>
        <taxon>Eukaryota</taxon>
        <taxon>Fungi</taxon>
        <taxon>Dikarya</taxon>
        <taxon>Ascomycota</taxon>
        <taxon>Saccharomycotina</taxon>
        <taxon>Pichiomycetes</taxon>
        <taxon>Pichiales</taxon>
        <taxon>Pichiaceae</taxon>
        <taxon>Brettanomyces</taxon>
    </lineage>
</organism>
<dbReference type="AlphaFoldDB" id="A0A875SF93"/>
<dbReference type="EMBL" id="CP064815">
    <property type="protein sequence ID" value="QPG77274.1"/>
    <property type="molecule type" value="Genomic_DNA"/>
</dbReference>
<feature type="transmembrane region" description="Helical" evidence="2">
    <location>
        <begin position="42"/>
        <end position="62"/>
    </location>
</feature>
<protein>
    <submittedName>
        <fullName evidence="3">Uncharacterized protein</fullName>
    </submittedName>
</protein>
<evidence type="ECO:0000313" key="4">
    <source>
        <dbReference type="Proteomes" id="UP000662931"/>
    </source>
</evidence>
<evidence type="ECO:0000256" key="2">
    <source>
        <dbReference type="SAM" id="Phobius"/>
    </source>
</evidence>
<feature type="compositionally biased region" description="Polar residues" evidence="1">
    <location>
        <begin position="507"/>
        <end position="518"/>
    </location>
</feature>
<feature type="compositionally biased region" description="Low complexity" evidence="1">
    <location>
        <begin position="570"/>
        <end position="585"/>
    </location>
</feature>
<feature type="transmembrane region" description="Helical" evidence="2">
    <location>
        <begin position="74"/>
        <end position="90"/>
    </location>
</feature>
<dbReference type="RefSeq" id="XP_038780839.1">
    <property type="nucleotide sequence ID" value="XM_038924911.1"/>
</dbReference>
<feature type="region of interest" description="Disordered" evidence="1">
    <location>
        <begin position="438"/>
        <end position="471"/>
    </location>
</feature>
<keyword evidence="2" id="KW-0812">Transmembrane</keyword>
<evidence type="ECO:0000256" key="1">
    <source>
        <dbReference type="SAM" id="MobiDB-lite"/>
    </source>
</evidence>
<gene>
    <name evidence="3" type="ORF">FOA43_004682</name>
</gene>
<keyword evidence="2" id="KW-1133">Transmembrane helix</keyword>
<feature type="compositionally biased region" description="Low complexity" evidence="1">
    <location>
        <begin position="453"/>
        <end position="471"/>
    </location>
</feature>
<feature type="transmembrane region" description="Helical" evidence="2">
    <location>
        <begin position="12"/>
        <end position="30"/>
    </location>
</feature>
<keyword evidence="2" id="KW-0472">Membrane</keyword>
<evidence type="ECO:0000313" key="3">
    <source>
        <dbReference type="EMBL" id="QPG77274.1"/>
    </source>
</evidence>